<dbReference type="AlphaFoldDB" id="A0A6J4EA42"/>
<evidence type="ECO:0008006" key="6">
    <source>
        <dbReference type="Google" id="ProtNLM"/>
    </source>
</evidence>
<dbReference type="InterPro" id="IPR052959">
    <property type="entry name" value="Inner_membrane_assoc"/>
</dbReference>
<accession>A0A6J4EA42</accession>
<dbReference type="Pfam" id="PF04341">
    <property type="entry name" value="DUF485"/>
    <property type="match status" value="1"/>
</dbReference>
<evidence type="ECO:0000256" key="1">
    <source>
        <dbReference type="SAM" id="Phobius"/>
    </source>
</evidence>
<name>A0A6J4EA42_9PSED</name>
<dbReference type="Proteomes" id="UP001054892">
    <property type="component" value="Unassembled WGS sequence"/>
</dbReference>
<evidence type="ECO:0000313" key="4">
    <source>
        <dbReference type="Proteomes" id="UP000509383"/>
    </source>
</evidence>
<dbReference type="PANTHER" id="PTHR38598:SF1">
    <property type="entry name" value="INNER MEMBRANE PROTEIN YJCH"/>
    <property type="match status" value="1"/>
</dbReference>
<keyword evidence="1" id="KW-0472">Membrane</keyword>
<dbReference type="EMBL" id="AP023189">
    <property type="protein sequence ID" value="BCG26239.1"/>
    <property type="molecule type" value="Genomic_DNA"/>
</dbReference>
<keyword evidence="1" id="KW-0812">Transmembrane</keyword>
<keyword evidence="1" id="KW-1133">Transmembrane helix</keyword>
<gene>
    <name evidence="2" type="ORF">TUM18999_44300</name>
    <name evidence="3" type="ORF">TUM20286_07800</name>
</gene>
<dbReference type="RefSeq" id="WP_021221278.1">
    <property type="nucleotide sequence ID" value="NZ_AP023189.1"/>
</dbReference>
<reference evidence="2 4" key="1">
    <citation type="submission" date="2020-05" db="EMBL/GenBank/DDBJ databases">
        <title>Characterization of novel class B3 metallo-beta-lactamase from novel Pseudomonas species.</title>
        <authorList>
            <person name="Yamada K."/>
            <person name="Aoki K."/>
            <person name="Ishii Y."/>
        </authorList>
    </citation>
    <scope>NUCLEOTIDE SEQUENCE [LARGE SCALE GENOMIC DNA]</scope>
    <source>
        <strain evidence="2 4">TUM18999</strain>
        <strain evidence="3 5">TUM20286</strain>
    </source>
</reference>
<feature type="transmembrane region" description="Helical" evidence="1">
    <location>
        <begin position="61"/>
        <end position="83"/>
    </location>
</feature>
<evidence type="ECO:0000313" key="3">
    <source>
        <dbReference type="EMBL" id="GJN51028.1"/>
    </source>
</evidence>
<organism evidence="2 4">
    <name type="scientific">Pseudomonas tohonis</name>
    <dbReference type="NCBI Taxonomy" id="2725477"/>
    <lineage>
        <taxon>Bacteria</taxon>
        <taxon>Pseudomonadati</taxon>
        <taxon>Pseudomonadota</taxon>
        <taxon>Gammaproteobacteria</taxon>
        <taxon>Pseudomonadales</taxon>
        <taxon>Pseudomonadaceae</taxon>
        <taxon>Pseudomonas</taxon>
    </lineage>
</organism>
<dbReference type="InterPro" id="IPR007436">
    <property type="entry name" value="DUF485"/>
</dbReference>
<protein>
    <recommendedName>
        <fullName evidence="6">DUF485 domain-containing protein</fullName>
    </recommendedName>
</protein>
<dbReference type="KEGG" id="ptw:TUM18999_44300"/>
<dbReference type="Proteomes" id="UP000509383">
    <property type="component" value="Chromosome"/>
</dbReference>
<dbReference type="GO" id="GO:0005886">
    <property type="term" value="C:plasma membrane"/>
    <property type="evidence" value="ECO:0007669"/>
    <property type="project" value="TreeGrafter"/>
</dbReference>
<dbReference type="EMBL" id="BQKM01000001">
    <property type="protein sequence ID" value="GJN51028.1"/>
    <property type="molecule type" value="Genomic_DNA"/>
</dbReference>
<evidence type="ECO:0000313" key="5">
    <source>
        <dbReference type="Proteomes" id="UP001054892"/>
    </source>
</evidence>
<sequence>MNDSIYQRIHENPRFQELVAKRERFAWILSAIMLGLYLAFILLIAFEPQVLGTKLSPGSSITWGIPIGVGLIVSAFVLTGIYVRRANGEFDRLNREVLKEAQQ</sequence>
<keyword evidence="5" id="KW-1185">Reference proteome</keyword>
<feature type="transmembrane region" description="Helical" evidence="1">
    <location>
        <begin position="25"/>
        <end position="46"/>
    </location>
</feature>
<proteinExistence type="predicted"/>
<dbReference type="PANTHER" id="PTHR38598">
    <property type="entry name" value="INNER MEMBRANE PROTEIN YJCH"/>
    <property type="match status" value="1"/>
</dbReference>
<evidence type="ECO:0000313" key="2">
    <source>
        <dbReference type="EMBL" id="BCG26239.1"/>
    </source>
</evidence>